<organism evidence="1 2">
    <name type="scientific">Pyricularia grisea</name>
    <name type="common">Crabgrass-specific blast fungus</name>
    <name type="synonym">Magnaporthe grisea</name>
    <dbReference type="NCBI Taxonomy" id="148305"/>
    <lineage>
        <taxon>Eukaryota</taxon>
        <taxon>Fungi</taxon>
        <taxon>Dikarya</taxon>
        <taxon>Ascomycota</taxon>
        <taxon>Pezizomycotina</taxon>
        <taxon>Sordariomycetes</taxon>
        <taxon>Sordariomycetidae</taxon>
        <taxon>Magnaporthales</taxon>
        <taxon>Pyriculariaceae</taxon>
        <taxon>Pyricularia</taxon>
    </lineage>
</organism>
<protein>
    <submittedName>
        <fullName evidence="2">Uncharacterized protein</fullName>
    </submittedName>
</protein>
<proteinExistence type="predicted"/>
<reference evidence="1 2" key="1">
    <citation type="journal article" date="2019" name="Mol. Biol. Evol.">
        <title>Blast fungal genomes show frequent chromosomal changes, gene gains and losses, and effector gene turnover.</title>
        <authorList>
            <person name="Gomez Luciano L.B."/>
            <person name="Jason Tsai I."/>
            <person name="Chuma I."/>
            <person name="Tosa Y."/>
            <person name="Chen Y.H."/>
            <person name="Li J.Y."/>
            <person name="Li M.Y."/>
            <person name="Jade Lu M.Y."/>
            <person name="Nakayashiki H."/>
            <person name="Li W.H."/>
        </authorList>
    </citation>
    <scope>NUCLEOTIDE SEQUENCE [LARGE SCALE GENOMIC DNA]</scope>
    <source>
        <strain evidence="1 2">NI907</strain>
    </source>
</reference>
<evidence type="ECO:0000313" key="2">
    <source>
        <dbReference type="RefSeq" id="XP_030982046.1"/>
    </source>
</evidence>
<evidence type="ECO:0000313" key="1">
    <source>
        <dbReference type="Proteomes" id="UP000515153"/>
    </source>
</evidence>
<dbReference type="Proteomes" id="UP000515153">
    <property type="component" value="Chromosome I"/>
</dbReference>
<keyword evidence="1" id="KW-1185">Reference proteome</keyword>
<gene>
    <name evidence="2" type="ORF">PgNI_05718</name>
</gene>
<dbReference type="KEGG" id="pgri:PgNI_05718"/>
<dbReference type="GeneID" id="41960658"/>
<dbReference type="RefSeq" id="XP_030982046.1">
    <property type="nucleotide sequence ID" value="XM_031125749.1"/>
</dbReference>
<sequence>MYYFTPNYKVAEYYAAYAKRRAHCEAVVVIQLTVPNSAIEGLDAPSLQKYYWPTDEWKELIWSSRRVGLPPKHLHTEQAKLIIGHIARDPNKKYKDMSSKGDITESCLLKAGPQEQQVAVQFVFPRGRNGSEFLSELAVDNLEVYPFTKKEFRRCPEDRV</sequence>
<reference evidence="2" key="2">
    <citation type="submission" date="2019-10" db="EMBL/GenBank/DDBJ databases">
        <authorList>
            <consortium name="NCBI Genome Project"/>
        </authorList>
    </citation>
    <scope>NUCLEOTIDE SEQUENCE</scope>
    <source>
        <strain evidence="2">NI907</strain>
    </source>
</reference>
<accession>A0A6P8B4A0</accession>
<reference evidence="2" key="3">
    <citation type="submission" date="2025-08" db="UniProtKB">
        <authorList>
            <consortium name="RefSeq"/>
        </authorList>
    </citation>
    <scope>IDENTIFICATION</scope>
    <source>
        <strain evidence="2">NI907</strain>
    </source>
</reference>
<dbReference type="AlphaFoldDB" id="A0A6P8B4A0"/>
<name>A0A6P8B4A0_PYRGI</name>